<dbReference type="Gene3D" id="3.40.50.300">
    <property type="entry name" value="P-loop containing nucleotide triphosphate hydrolases"/>
    <property type="match status" value="2"/>
</dbReference>
<protein>
    <recommendedName>
        <fullName evidence="8">ABC transmembrane type-1 domain-containing protein</fullName>
    </recommendedName>
</protein>
<dbReference type="Gene3D" id="1.20.1560.10">
    <property type="entry name" value="ABC transporter type 1, transmembrane domain"/>
    <property type="match status" value="1"/>
</dbReference>
<dbReference type="AlphaFoldDB" id="A0A1J8QKL1"/>
<proteinExistence type="predicted"/>
<dbReference type="Pfam" id="PF00664">
    <property type="entry name" value="ABC_membrane"/>
    <property type="match status" value="1"/>
</dbReference>
<gene>
    <name evidence="9" type="ORF">AZE42_12770</name>
</gene>
<evidence type="ECO:0000256" key="2">
    <source>
        <dbReference type="ARBA" id="ARBA00022692"/>
    </source>
</evidence>
<keyword evidence="1" id="KW-0813">Transport</keyword>
<dbReference type="PROSITE" id="PS50929">
    <property type="entry name" value="ABC_TM1F"/>
    <property type="match status" value="1"/>
</dbReference>
<dbReference type="SUPFAM" id="SSF90123">
    <property type="entry name" value="ABC transporter transmembrane region"/>
    <property type="match status" value="1"/>
</dbReference>
<comment type="caution">
    <text evidence="9">The sequence shown here is derived from an EMBL/GenBank/DDBJ whole genome shotgun (WGS) entry which is preliminary data.</text>
</comment>
<keyword evidence="5 7" id="KW-1133">Transmembrane helix</keyword>
<dbReference type="InterPro" id="IPR036640">
    <property type="entry name" value="ABC1_TM_sf"/>
</dbReference>
<feature type="transmembrane region" description="Helical" evidence="7">
    <location>
        <begin position="133"/>
        <end position="157"/>
    </location>
</feature>
<dbReference type="CDD" id="cd18596">
    <property type="entry name" value="ABC_6TM_VMR1_D1_like"/>
    <property type="match status" value="1"/>
</dbReference>
<feature type="transmembrane region" description="Helical" evidence="7">
    <location>
        <begin position="21"/>
        <end position="42"/>
    </location>
</feature>
<evidence type="ECO:0000313" key="10">
    <source>
        <dbReference type="Proteomes" id="UP000183567"/>
    </source>
</evidence>
<reference evidence="9 10" key="1">
    <citation type="submission" date="2016-03" db="EMBL/GenBank/DDBJ databases">
        <title>Comparative genomics of the ectomycorrhizal sister species Rhizopogon vinicolor and Rhizopogon vesiculosus (Basidiomycota: Boletales) reveals a divergence of the mating type B locus.</title>
        <authorList>
            <person name="Mujic A.B."/>
            <person name="Kuo A."/>
            <person name="Tritt A."/>
            <person name="Lipzen A."/>
            <person name="Chen C."/>
            <person name="Johnson J."/>
            <person name="Sharma A."/>
            <person name="Barry K."/>
            <person name="Grigoriev I.V."/>
            <person name="Spatafora J.W."/>
        </authorList>
    </citation>
    <scope>NUCLEOTIDE SEQUENCE [LARGE SCALE GENOMIC DNA]</scope>
    <source>
        <strain evidence="9 10">AM-OR11-056</strain>
    </source>
</reference>
<dbReference type="InterPro" id="IPR027417">
    <property type="entry name" value="P-loop_NTPase"/>
</dbReference>
<evidence type="ECO:0000256" key="4">
    <source>
        <dbReference type="ARBA" id="ARBA00022840"/>
    </source>
</evidence>
<keyword evidence="4" id="KW-0067">ATP-binding</keyword>
<dbReference type="Proteomes" id="UP000183567">
    <property type="component" value="Unassembled WGS sequence"/>
</dbReference>
<sequence length="573" mass="64934">MGKINNLVTTDLSNLTNGRDFLLAVLYIPVQIIACIFFLYQILGRSAFVGLAVMVILFPVPGYVAKMIQSVQKEKMNRTDARVQIVTETMNVLRMIKLFGWEAKMDKKISEKREVELLWTWKTKILELLNNNLNFIIPLLTMMASYSTFTLIMGQILTASTVFSSMTIFDILREQLQVVFYIIPRMTQSKVSLDRVNNFLNDTELLDAYSQQDEGRAQLFVQSEEESELIGFRDAVFAWSNESSGALTPSKRKFRLRIDGEVFFQPSRINLVIGPTGSGKTSMLMALLGEMHFMPSGPTSWFNLPRQGGVAYAAQESWVQNETILDNIIFGAPYDEVRYKKASTVFSSMTIFNILRDQLHIVFYTIPKMTQGKVSLDRVNNFLNDTELLDAYSQQDEGGAQLFVQSEEESELIGFRDAVFAWSNESSGALTPSKRKFRLRIDGEVFFQPSRINLVIGPTGSGKTSMLMALLGEMHFMPSGPTSWFNLPRKWGVAYAAQESWVQNETIRDNIIFGAPYDEVRYKKVLYQCALERDLTLFEAGDKTEVGEKGLTLSGGQKVIVFLRRGRKEANTC</sequence>
<dbReference type="OrthoDB" id="2147867at2759"/>
<name>A0A1J8QKL1_9AGAM</name>
<dbReference type="InterPro" id="IPR050173">
    <property type="entry name" value="ABC_transporter_C-like"/>
</dbReference>
<keyword evidence="6 7" id="KW-0472">Membrane</keyword>
<feature type="transmembrane region" description="Helical" evidence="7">
    <location>
        <begin position="48"/>
        <end position="68"/>
    </location>
</feature>
<dbReference type="GO" id="GO:0016020">
    <property type="term" value="C:membrane"/>
    <property type="evidence" value="ECO:0007669"/>
    <property type="project" value="InterPro"/>
</dbReference>
<organism evidence="9 10">
    <name type="scientific">Rhizopogon vesiculosus</name>
    <dbReference type="NCBI Taxonomy" id="180088"/>
    <lineage>
        <taxon>Eukaryota</taxon>
        <taxon>Fungi</taxon>
        <taxon>Dikarya</taxon>
        <taxon>Basidiomycota</taxon>
        <taxon>Agaricomycotina</taxon>
        <taxon>Agaricomycetes</taxon>
        <taxon>Agaricomycetidae</taxon>
        <taxon>Boletales</taxon>
        <taxon>Suillineae</taxon>
        <taxon>Rhizopogonaceae</taxon>
        <taxon>Rhizopogon</taxon>
    </lineage>
</organism>
<dbReference type="InterPro" id="IPR011527">
    <property type="entry name" value="ABC1_TM_dom"/>
</dbReference>
<dbReference type="PANTHER" id="PTHR24223">
    <property type="entry name" value="ATP-BINDING CASSETTE SUB-FAMILY C"/>
    <property type="match status" value="1"/>
</dbReference>
<accession>A0A1J8QKL1</accession>
<keyword evidence="2 7" id="KW-0812">Transmembrane</keyword>
<keyword evidence="10" id="KW-1185">Reference proteome</keyword>
<evidence type="ECO:0000256" key="5">
    <source>
        <dbReference type="ARBA" id="ARBA00022989"/>
    </source>
</evidence>
<dbReference type="SUPFAM" id="SSF52540">
    <property type="entry name" value="P-loop containing nucleoside triphosphate hydrolases"/>
    <property type="match status" value="2"/>
</dbReference>
<dbReference type="PANTHER" id="PTHR24223:SF356">
    <property type="entry name" value="ATP-BINDING CASSETTE TRANSPORTER ABC4"/>
    <property type="match status" value="1"/>
</dbReference>
<dbReference type="GO" id="GO:0005524">
    <property type="term" value="F:ATP binding"/>
    <property type="evidence" value="ECO:0007669"/>
    <property type="project" value="UniProtKB-KW"/>
</dbReference>
<evidence type="ECO:0000256" key="3">
    <source>
        <dbReference type="ARBA" id="ARBA00022741"/>
    </source>
</evidence>
<dbReference type="Pfam" id="PF00005">
    <property type="entry name" value="ABC_tran"/>
    <property type="match status" value="1"/>
</dbReference>
<feature type="domain" description="ABC transmembrane type-1" evidence="8">
    <location>
        <begin position="1"/>
        <end position="188"/>
    </location>
</feature>
<dbReference type="GO" id="GO:0016887">
    <property type="term" value="F:ATP hydrolysis activity"/>
    <property type="evidence" value="ECO:0007669"/>
    <property type="project" value="InterPro"/>
</dbReference>
<evidence type="ECO:0000256" key="7">
    <source>
        <dbReference type="SAM" id="Phobius"/>
    </source>
</evidence>
<evidence type="ECO:0000256" key="1">
    <source>
        <dbReference type="ARBA" id="ARBA00022448"/>
    </source>
</evidence>
<evidence type="ECO:0000259" key="8">
    <source>
        <dbReference type="PROSITE" id="PS50929"/>
    </source>
</evidence>
<evidence type="ECO:0000256" key="6">
    <source>
        <dbReference type="ARBA" id="ARBA00023136"/>
    </source>
</evidence>
<dbReference type="EMBL" id="LVVM01004699">
    <property type="protein sequence ID" value="OJA12316.1"/>
    <property type="molecule type" value="Genomic_DNA"/>
</dbReference>
<dbReference type="InterPro" id="IPR003439">
    <property type="entry name" value="ABC_transporter-like_ATP-bd"/>
</dbReference>
<evidence type="ECO:0000313" key="9">
    <source>
        <dbReference type="EMBL" id="OJA12316.1"/>
    </source>
</evidence>
<dbReference type="STRING" id="180088.A0A1J8QKL1"/>
<keyword evidence="3" id="KW-0547">Nucleotide-binding</keyword>
<dbReference type="GO" id="GO:0140359">
    <property type="term" value="F:ABC-type transporter activity"/>
    <property type="evidence" value="ECO:0007669"/>
    <property type="project" value="InterPro"/>
</dbReference>